<dbReference type="OrthoDB" id="1452207at2"/>
<dbReference type="AlphaFoldDB" id="A3U961"/>
<accession>A3U961</accession>
<dbReference type="EMBL" id="CP002046">
    <property type="protein sequence ID" value="EAP86347.1"/>
    <property type="molecule type" value="Genomic_DNA"/>
</dbReference>
<dbReference type="RefSeq" id="WP_013187732.1">
    <property type="nucleotide sequence ID" value="NC_014230.1"/>
</dbReference>
<dbReference type="HOGENOM" id="CLU_051168_0_0_10"/>
<dbReference type="eggNOG" id="ENOG50316TB">
    <property type="taxonomic scope" value="Bacteria"/>
</dbReference>
<reference evidence="1 2" key="1">
    <citation type="journal article" date="2010" name="J. Bacteriol.">
        <title>The complete genome sequence of Croceibacter atlanticus HTCC2559T.</title>
        <authorList>
            <person name="Oh H.M."/>
            <person name="Kang I."/>
            <person name="Ferriera S."/>
            <person name="Giovannoni S.J."/>
            <person name="Cho J.C."/>
        </authorList>
    </citation>
    <scope>NUCLEOTIDE SEQUENCE [LARGE SCALE GENOMIC DNA]</scope>
    <source>
        <strain evidence="2">ATCC BAA-628 / HTCC2559 / KCTC 12090</strain>
    </source>
</reference>
<protein>
    <submittedName>
        <fullName evidence="1">Uncharacterized protein</fullName>
    </submittedName>
</protein>
<keyword evidence="2" id="KW-1185">Reference proteome</keyword>
<sequence length="502" mass="56750">MRDWIRKVLGIDTIDKIINDSNTATQTKLENISKLLETNSETNSKLENISKLLETNNKEVSEPIIEPISDIQISNKSALIDFKLDNNFKLDENWALLNSTNKTENFFSQASGASAIAATTAYSTTGLYTATASANSLMTYGNGTLSSITMNGSKFGQHAGFVSANAAVFTPLLAFQFASMVTGQYYFKGLSKQLTSIHESINNLISLHHNERLAKLRYINFKISELNKRSYFTTEDYITIDKLKYDLSTIRFEYLLTAEQEINKSLDKVKEVVKVKTIDIISEDTNALERMKISVKEKTTRLSSIISEKFSSLYQDSVVEKGIGSVQKLTENSSKKATKLTNEIIESKYFFYSDVSLKAEHLYQLSKLLELKMNLSDKEPDSNRIGKIKELYSSISTFNMNDSVFDEIEALNAQLKNKLVTDIGILKDNSISNRNKIIATGQKVKDELEKSEDMISRKHILFRDIQQIKSGFEKPNQILIDNRNGRTEVYAKKTIANIVYKK</sequence>
<organism evidence="1 2">
    <name type="scientific">Croceibacter atlanticus (strain ATCC BAA-628 / JCM 21780 / CIP 108009 / IAM 15332 / KCTC 12090 / HTCC2559)</name>
    <dbReference type="NCBI Taxonomy" id="216432"/>
    <lineage>
        <taxon>Bacteria</taxon>
        <taxon>Pseudomonadati</taxon>
        <taxon>Bacteroidota</taxon>
        <taxon>Flavobacteriia</taxon>
        <taxon>Flavobacteriales</taxon>
        <taxon>Flavobacteriaceae</taxon>
        <taxon>Croceibacter</taxon>
    </lineage>
</organism>
<evidence type="ECO:0000313" key="1">
    <source>
        <dbReference type="EMBL" id="EAP86347.1"/>
    </source>
</evidence>
<dbReference type="STRING" id="216432.CA2559_09943"/>
<gene>
    <name evidence="1" type="ordered locus">CA2559_09943</name>
</gene>
<proteinExistence type="predicted"/>
<dbReference type="KEGG" id="cat:CA2559_09943"/>
<evidence type="ECO:0000313" key="2">
    <source>
        <dbReference type="Proteomes" id="UP000002297"/>
    </source>
</evidence>
<dbReference type="Proteomes" id="UP000002297">
    <property type="component" value="Chromosome"/>
</dbReference>
<name>A3U961_CROAH</name>
<dbReference type="GeneID" id="89453735"/>